<protein>
    <submittedName>
        <fullName evidence="3">Competence protein ComEA helix-hairpin-helix repeat protein</fullName>
    </submittedName>
</protein>
<dbReference type="eggNOG" id="COG1555">
    <property type="taxonomic scope" value="Bacteria"/>
</dbReference>
<dbReference type="SMART" id="SM00278">
    <property type="entry name" value="HhH1"/>
    <property type="match status" value="2"/>
</dbReference>
<dbReference type="PANTHER" id="PTHR21180:SF32">
    <property type="entry name" value="ENDONUCLEASE_EXONUCLEASE_PHOSPHATASE FAMILY DOMAIN-CONTAINING PROTEIN 1"/>
    <property type="match status" value="1"/>
</dbReference>
<proteinExistence type="predicted"/>
<dbReference type="Gene3D" id="1.10.150.280">
    <property type="entry name" value="AF1531-like domain"/>
    <property type="match status" value="1"/>
</dbReference>
<feature type="signal peptide" evidence="1">
    <location>
        <begin position="1"/>
        <end position="21"/>
    </location>
</feature>
<evidence type="ECO:0000313" key="3">
    <source>
        <dbReference type="EMBL" id="ADU65217.1"/>
    </source>
</evidence>
<dbReference type="PANTHER" id="PTHR21180">
    <property type="entry name" value="ENDONUCLEASE/EXONUCLEASE/PHOSPHATASE FAMILY DOMAIN-CONTAINING PROTEIN 1"/>
    <property type="match status" value="1"/>
</dbReference>
<dbReference type="SUPFAM" id="SSF47781">
    <property type="entry name" value="RuvA domain 2-like"/>
    <property type="match status" value="1"/>
</dbReference>
<accession>E6W091</accession>
<dbReference type="InterPro" id="IPR003583">
    <property type="entry name" value="Hlx-hairpin-Hlx_DNA-bd_motif"/>
</dbReference>
<dbReference type="InterPro" id="IPR051675">
    <property type="entry name" value="Endo/Exo/Phosphatase_dom_1"/>
</dbReference>
<dbReference type="KEGG" id="din:Selin_0464"/>
<dbReference type="GO" id="GO:0006281">
    <property type="term" value="P:DNA repair"/>
    <property type="evidence" value="ECO:0007669"/>
    <property type="project" value="InterPro"/>
</dbReference>
<dbReference type="InParanoid" id="E6W091"/>
<feature type="domain" description="Helix-hairpin-helix DNA-binding motif class 1" evidence="2">
    <location>
        <begin position="61"/>
        <end position="80"/>
    </location>
</feature>
<dbReference type="InterPro" id="IPR004509">
    <property type="entry name" value="Competence_ComEA_HhH"/>
</dbReference>
<dbReference type="GO" id="GO:0015627">
    <property type="term" value="C:type II protein secretion system complex"/>
    <property type="evidence" value="ECO:0007669"/>
    <property type="project" value="TreeGrafter"/>
</dbReference>
<organism evidence="3 4">
    <name type="scientific">Desulfurispirillum indicum (strain ATCC BAA-1389 / DSM 22839 / S5)</name>
    <dbReference type="NCBI Taxonomy" id="653733"/>
    <lineage>
        <taxon>Bacteria</taxon>
        <taxon>Pseudomonadati</taxon>
        <taxon>Chrysiogenota</taxon>
        <taxon>Chrysiogenia</taxon>
        <taxon>Chrysiogenales</taxon>
        <taxon>Chrysiogenaceae</taxon>
        <taxon>Desulfurispirillum</taxon>
    </lineage>
</organism>
<dbReference type="OrthoDB" id="9790239at2"/>
<name>E6W091_DESIS</name>
<keyword evidence="1" id="KW-0732">Signal</keyword>
<sequence length="84" mass="9085">MVRRILALLCVIGLAFGIALAKVNINTASQAELAALNGVGDQRAAAIIEYREQNGPFQKPEDITRVKGIGKSTFERNKDSITVE</sequence>
<dbReference type="AlphaFoldDB" id="E6W091"/>
<feature type="domain" description="Helix-hairpin-helix DNA-binding motif class 1" evidence="2">
    <location>
        <begin position="31"/>
        <end position="50"/>
    </location>
</feature>
<keyword evidence="4" id="KW-1185">Reference proteome</keyword>
<dbReference type="FunCoup" id="E6W091">
    <property type="interactions" value="25"/>
</dbReference>
<dbReference type="STRING" id="653733.Selin_0464"/>
<dbReference type="RefSeq" id="WP_013505106.1">
    <property type="nucleotide sequence ID" value="NC_014836.1"/>
</dbReference>
<feature type="chain" id="PRO_5003211555" evidence="1">
    <location>
        <begin position="22"/>
        <end position="84"/>
    </location>
</feature>
<evidence type="ECO:0000256" key="1">
    <source>
        <dbReference type="SAM" id="SignalP"/>
    </source>
</evidence>
<dbReference type="EMBL" id="CP002432">
    <property type="protein sequence ID" value="ADU65217.1"/>
    <property type="molecule type" value="Genomic_DNA"/>
</dbReference>
<dbReference type="HOGENOM" id="CLU_052011_4_2_0"/>
<dbReference type="GO" id="GO:0015628">
    <property type="term" value="P:protein secretion by the type II secretion system"/>
    <property type="evidence" value="ECO:0007669"/>
    <property type="project" value="TreeGrafter"/>
</dbReference>
<dbReference type="InterPro" id="IPR010994">
    <property type="entry name" value="RuvA_2-like"/>
</dbReference>
<dbReference type="Pfam" id="PF12836">
    <property type="entry name" value="HHH_3"/>
    <property type="match status" value="1"/>
</dbReference>
<reference evidence="3 4" key="1">
    <citation type="submission" date="2010-12" db="EMBL/GenBank/DDBJ databases">
        <title>Complete sequence of Desulfurispirillum indicum S5.</title>
        <authorList>
            <consortium name="US DOE Joint Genome Institute"/>
            <person name="Lucas S."/>
            <person name="Copeland A."/>
            <person name="Lapidus A."/>
            <person name="Cheng J.-F."/>
            <person name="Goodwin L."/>
            <person name="Pitluck S."/>
            <person name="Chertkov O."/>
            <person name="Held B."/>
            <person name="Detter J.C."/>
            <person name="Han C."/>
            <person name="Tapia R."/>
            <person name="Land M."/>
            <person name="Hauser L."/>
            <person name="Kyrpides N."/>
            <person name="Ivanova N."/>
            <person name="Mikhailova N."/>
            <person name="Haggblom M."/>
            <person name="Rauschenbach I."/>
            <person name="Bini E."/>
            <person name="Woyke T."/>
        </authorList>
    </citation>
    <scope>NUCLEOTIDE SEQUENCE [LARGE SCALE GENOMIC DNA]</scope>
    <source>
        <strain evidence="4">ATCC BAA-1389 / DSM 22839 / S5</strain>
    </source>
</reference>
<gene>
    <name evidence="3" type="ordered locus">Selin_0464</name>
</gene>
<evidence type="ECO:0000313" key="4">
    <source>
        <dbReference type="Proteomes" id="UP000002572"/>
    </source>
</evidence>
<dbReference type="NCBIfam" id="TIGR00426">
    <property type="entry name" value="competence protein ComEA helix-hairpin-helix repeat region"/>
    <property type="match status" value="1"/>
</dbReference>
<evidence type="ECO:0000259" key="2">
    <source>
        <dbReference type="SMART" id="SM00278"/>
    </source>
</evidence>
<dbReference type="Proteomes" id="UP000002572">
    <property type="component" value="Chromosome"/>
</dbReference>
<dbReference type="GO" id="GO:0003677">
    <property type="term" value="F:DNA binding"/>
    <property type="evidence" value="ECO:0007669"/>
    <property type="project" value="InterPro"/>
</dbReference>